<accession>H2ED44</accession>
<organism evidence="1">
    <name type="scientific">Moumouvirus sp. 'Monve'</name>
    <dbReference type="NCBI Taxonomy" id="1128131"/>
    <lineage>
        <taxon>Viruses</taxon>
        <taxon>Varidnaviria</taxon>
        <taxon>Bamfordvirae</taxon>
        <taxon>Nucleocytoviricota</taxon>
        <taxon>Megaviricetes</taxon>
        <taxon>Imitervirales</taxon>
        <taxon>Mimiviridae</taxon>
        <taxon>Megamimivirinae</taxon>
        <taxon>Moumouvirus</taxon>
    </lineage>
</organism>
<protein>
    <submittedName>
        <fullName evidence="1">Uncharacterized protein</fullName>
    </submittedName>
</protein>
<proteinExistence type="predicted"/>
<dbReference type="EMBL" id="JN885995">
    <property type="protein sequence ID" value="AEX62317.1"/>
    <property type="molecule type" value="Genomic_DNA"/>
</dbReference>
<evidence type="ECO:0000313" key="1">
    <source>
        <dbReference type="EMBL" id="AEX62317.1"/>
    </source>
</evidence>
<gene>
    <name evidence="1" type="ORF">mv_R112</name>
</gene>
<sequence>MCTSEFNLTTFSYLKSVYSNQYIHIDKNYYFRLDIINNPELDNSTDILNFYRKINGLINKNELTIGYTMEKIKVPVGKKTYNINLPMEVLYVTDKFNTYKCKPSIKNYVKQEEIGNLYIYTIYIDFSDFVNEINRLFVNNN</sequence>
<name>H2ED44_9VIRU</name>
<reference evidence="1" key="1">
    <citation type="submission" date="2011-10" db="EMBL/GenBank/DDBJ databases">
        <title>Provirophages and transpovirons: unique mobilome of giant viruses.</title>
        <authorList>
            <person name="Desnues C."/>
            <person name="LaScola B."/>
            <person name="Yutin N."/>
            <person name="Fournous G."/>
            <person name="Koonin E."/>
            <person name="Raoult D."/>
        </authorList>
    </citation>
    <scope>NUCLEOTIDE SEQUENCE</scope>
    <source>
        <strain evidence="1">Mv13-mv</strain>
    </source>
</reference>